<feature type="region of interest" description="Disordered" evidence="4">
    <location>
        <begin position="74"/>
        <end position="96"/>
    </location>
</feature>
<dbReference type="Proteomes" id="UP000526602">
    <property type="component" value="Unassembled WGS sequence"/>
</dbReference>
<gene>
    <name evidence="5" type="primary">S100pbp</name>
    <name evidence="5" type="ORF">ORTSPA_R15808</name>
</gene>
<evidence type="ECO:0000313" key="6">
    <source>
        <dbReference type="Proteomes" id="UP000526602"/>
    </source>
</evidence>
<proteinExistence type="predicted"/>
<organism evidence="5 6">
    <name type="scientific">Orthonyx spaldingii</name>
    <name type="common">Chowchilla</name>
    <dbReference type="NCBI Taxonomy" id="38397"/>
    <lineage>
        <taxon>Eukaryota</taxon>
        <taxon>Metazoa</taxon>
        <taxon>Chordata</taxon>
        <taxon>Craniata</taxon>
        <taxon>Vertebrata</taxon>
        <taxon>Euteleostomi</taxon>
        <taxon>Archelosauria</taxon>
        <taxon>Archosauria</taxon>
        <taxon>Dinosauria</taxon>
        <taxon>Saurischia</taxon>
        <taxon>Theropoda</taxon>
        <taxon>Coelurosauria</taxon>
        <taxon>Aves</taxon>
        <taxon>Neognathae</taxon>
        <taxon>Neoaves</taxon>
        <taxon>Telluraves</taxon>
        <taxon>Australaves</taxon>
        <taxon>Passeriformes</taxon>
        <taxon>Corvoidea</taxon>
        <taxon>Orthonychidae</taxon>
        <taxon>Orthonyx</taxon>
    </lineage>
</organism>
<dbReference type="EMBL" id="VZTJ01000945">
    <property type="protein sequence ID" value="NXB99821.1"/>
    <property type="molecule type" value="Genomic_DNA"/>
</dbReference>
<comment type="caution">
    <text evidence="5">The sequence shown here is derived from an EMBL/GenBank/DDBJ whole genome shotgun (WGS) entry which is preliminary data.</text>
</comment>
<dbReference type="AlphaFoldDB" id="A0A7K8G654"/>
<dbReference type="Pfam" id="PF15427">
    <property type="entry name" value="S100PBPR"/>
    <property type="match status" value="1"/>
</dbReference>
<sequence>ASGCSFFLEESGHDDLAASFVSQYNDVAVSLDISRCLDDSELDDSLLELSGSEKGNSPFDYTEEEIQEMLADDSVEAEQQHLAGGSQNESGKVESC</sequence>
<keyword evidence="3" id="KW-0539">Nucleus</keyword>
<accession>A0A7K8G654</accession>
<evidence type="ECO:0000256" key="4">
    <source>
        <dbReference type="SAM" id="MobiDB-lite"/>
    </source>
</evidence>
<feature type="non-terminal residue" evidence="5">
    <location>
        <position position="1"/>
    </location>
</feature>
<evidence type="ECO:0000313" key="5">
    <source>
        <dbReference type="EMBL" id="NXB99821.1"/>
    </source>
</evidence>
<dbReference type="PANTHER" id="PTHR14455">
    <property type="entry name" value="ASKOPOS"/>
    <property type="match status" value="1"/>
</dbReference>
<dbReference type="GO" id="GO:0048306">
    <property type="term" value="F:calcium-dependent protein binding"/>
    <property type="evidence" value="ECO:0007669"/>
    <property type="project" value="InterPro"/>
</dbReference>
<protein>
    <recommendedName>
        <fullName evidence="2">S100P-binding protein</fullName>
    </recommendedName>
</protein>
<keyword evidence="6" id="KW-1185">Reference proteome</keyword>
<name>A0A7K8G654_ORTSP</name>
<reference evidence="5 6" key="1">
    <citation type="submission" date="2019-09" db="EMBL/GenBank/DDBJ databases">
        <title>Bird 10,000 Genomes (B10K) Project - Family phase.</title>
        <authorList>
            <person name="Zhang G."/>
        </authorList>
    </citation>
    <scope>NUCLEOTIDE SEQUENCE [LARGE SCALE GENOMIC DNA]</scope>
    <source>
        <strain evidence="5">B10K-DU-029-32</strain>
        <tissue evidence="5">Liver or heart</tissue>
    </source>
</reference>
<dbReference type="GO" id="GO:0005634">
    <property type="term" value="C:nucleus"/>
    <property type="evidence" value="ECO:0007669"/>
    <property type="project" value="UniProtKB-SubCell"/>
</dbReference>
<evidence type="ECO:0000256" key="1">
    <source>
        <dbReference type="ARBA" id="ARBA00004123"/>
    </source>
</evidence>
<comment type="subcellular location">
    <subcellularLocation>
        <location evidence="1">Nucleus</location>
    </subcellularLocation>
</comment>
<feature type="non-terminal residue" evidence="5">
    <location>
        <position position="96"/>
    </location>
</feature>
<dbReference type="PANTHER" id="PTHR14455:SF0">
    <property type="entry name" value="S100P-BINDING PROTEIN"/>
    <property type="match status" value="1"/>
</dbReference>
<dbReference type="InterPro" id="IPR026097">
    <property type="entry name" value="S100PBP"/>
</dbReference>
<evidence type="ECO:0000256" key="3">
    <source>
        <dbReference type="ARBA" id="ARBA00023242"/>
    </source>
</evidence>
<evidence type="ECO:0000256" key="2">
    <source>
        <dbReference type="ARBA" id="ARBA00020595"/>
    </source>
</evidence>